<dbReference type="Proteomes" id="UP001501337">
    <property type="component" value="Unassembled WGS sequence"/>
</dbReference>
<dbReference type="Pfam" id="PF00672">
    <property type="entry name" value="HAMP"/>
    <property type="match status" value="1"/>
</dbReference>
<evidence type="ECO:0000313" key="12">
    <source>
        <dbReference type="Proteomes" id="UP001501337"/>
    </source>
</evidence>
<dbReference type="CDD" id="cd11386">
    <property type="entry name" value="MCP_signal"/>
    <property type="match status" value="1"/>
</dbReference>
<dbReference type="EMBL" id="BAABBO010000007">
    <property type="protein sequence ID" value="GAA3959267.1"/>
    <property type="molecule type" value="Genomic_DNA"/>
</dbReference>
<dbReference type="InterPro" id="IPR004089">
    <property type="entry name" value="MCPsignal_dom"/>
</dbReference>
<keyword evidence="3 8" id="KW-1133">Transmembrane helix</keyword>
<dbReference type="PROSITE" id="PS50111">
    <property type="entry name" value="CHEMOTAXIS_TRANSDUC_2"/>
    <property type="match status" value="1"/>
</dbReference>
<evidence type="ECO:0000256" key="8">
    <source>
        <dbReference type="SAM" id="Phobius"/>
    </source>
</evidence>
<gene>
    <name evidence="11" type="ORF">GCM10022278_16960</name>
</gene>
<keyword evidence="2 8" id="KW-0812">Transmembrane</keyword>
<reference evidence="12" key="1">
    <citation type="journal article" date="2019" name="Int. J. Syst. Evol. Microbiol.">
        <title>The Global Catalogue of Microorganisms (GCM) 10K type strain sequencing project: providing services to taxonomists for standard genome sequencing and annotation.</title>
        <authorList>
            <consortium name="The Broad Institute Genomics Platform"/>
            <consortium name="The Broad Institute Genome Sequencing Center for Infectious Disease"/>
            <person name="Wu L."/>
            <person name="Ma J."/>
        </authorList>
    </citation>
    <scope>NUCLEOTIDE SEQUENCE [LARGE SCALE GENOMIC DNA]</scope>
    <source>
        <strain evidence="12">JCM 17555</strain>
    </source>
</reference>
<organism evidence="11 12">
    <name type="scientific">Allohahella marinimesophila</name>
    <dbReference type="NCBI Taxonomy" id="1054972"/>
    <lineage>
        <taxon>Bacteria</taxon>
        <taxon>Pseudomonadati</taxon>
        <taxon>Pseudomonadota</taxon>
        <taxon>Gammaproteobacteria</taxon>
        <taxon>Oceanospirillales</taxon>
        <taxon>Hahellaceae</taxon>
        <taxon>Allohahella</taxon>
    </lineage>
</organism>
<dbReference type="Gene3D" id="1.10.287.950">
    <property type="entry name" value="Methyl-accepting chemotaxis protein"/>
    <property type="match status" value="1"/>
</dbReference>
<dbReference type="SMART" id="SM00283">
    <property type="entry name" value="MA"/>
    <property type="match status" value="1"/>
</dbReference>
<dbReference type="PROSITE" id="PS50885">
    <property type="entry name" value="HAMP"/>
    <property type="match status" value="1"/>
</dbReference>
<accession>A0ABP7P4U8</accession>
<dbReference type="CDD" id="cd06225">
    <property type="entry name" value="HAMP"/>
    <property type="match status" value="1"/>
</dbReference>
<protein>
    <submittedName>
        <fullName evidence="11">Methyl-accepting chemotaxis protein</fullName>
    </submittedName>
</protein>
<dbReference type="SMART" id="SM00304">
    <property type="entry name" value="HAMP"/>
    <property type="match status" value="1"/>
</dbReference>
<dbReference type="PRINTS" id="PR00260">
    <property type="entry name" value="CHEMTRNSDUCR"/>
</dbReference>
<feature type="domain" description="HAMP" evidence="10">
    <location>
        <begin position="342"/>
        <end position="388"/>
    </location>
</feature>
<feature type="transmembrane region" description="Helical" evidence="8">
    <location>
        <begin position="6"/>
        <end position="29"/>
    </location>
</feature>
<dbReference type="SUPFAM" id="SSF58104">
    <property type="entry name" value="Methyl-accepting chemotaxis protein (MCP) signaling domain"/>
    <property type="match status" value="1"/>
</dbReference>
<dbReference type="RefSeq" id="WP_344805270.1">
    <property type="nucleotide sequence ID" value="NZ_BAABBO010000007.1"/>
</dbReference>
<evidence type="ECO:0000256" key="7">
    <source>
        <dbReference type="PROSITE-ProRule" id="PRU00284"/>
    </source>
</evidence>
<keyword evidence="4 8" id="KW-0472">Membrane</keyword>
<dbReference type="Pfam" id="PF00015">
    <property type="entry name" value="MCPsignal"/>
    <property type="match status" value="1"/>
</dbReference>
<dbReference type="InterPro" id="IPR003660">
    <property type="entry name" value="HAMP_dom"/>
</dbReference>
<feature type="domain" description="Methyl-accepting transducer" evidence="9">
    <location>
        <begin position="393"/>
        <end position="629"/>
    </location>
</feature>
<feature type="transmembrane region" description="Helical" evidence="8">
    <location>
        <begin position="313"/>
        <end position="332"/>
    </location>
</feature>
<comment type="similarity">
    <text evidence="6">Belongs to the methyl-accepting chemotaxis (MCP) protein family.</text>
</comment>
<evidence type="ECO:0000256" key="4">
    <source>
        <dbReference type="ARBA" id="ARBA00023136"/>
    </source>
</evidence>
<evidence type="ECO:0000256" key="2">
    <source>
        <dbReference type="ARBA" id="ARBA00022692"/>
    </source>
</evidence>
<comment type="subcellular location">
    <subcellularLocation>
        <location evidence="1">Membrane</location>
        <topology evidence="1">Multi-pass membrane protein</topology>
    </subcellularLocation>
</comment>
<dbReference type="PANTHER" id="PTHR32089">
    <property type="entry name" value="METHYL-ACCEPTING CHEMOTAXIS PROTEIN MCPB"/>
    <property type="match status" value="1"/>
</dbReference>
<evidence type="ECO:0000256" key="6">
    <source>
        <dbReference type="ARBA" id="ARBA00029447"/>
    </source>
</evidence>
<comment type="caution">
    <text evidence="11">The sequence shown here is derived from an EMBL/GenBank/DDBJ whole genome shotgun (WGS) entry which is preliminary data.</text>
</comment>
<dbReference type="InterPro" id="IPR004090">
    <property type="entry name" value="Chemotax_Me-accpt_rcpt"/>
</dbReference>
<evidence type="ECO:0000256" key="3">
    <source>
        <dbReference type="ARBA" id="ARBA00022989"/>
    </source>
</evidence>
<keyword evidence="5 7" id="KW-0807">Transducer</keyword>
<dbReference type="PANTHER" id="PTHR32089:SF119">
    <property type="entry name" value="METHYL-ACCEPTING CHEMOTAXIS PROTEIN CTPL"/>
    <property type="match status" value="1"/>
</dbReference>
<proteinExistence type="inferred from homology"/>
<evidence type="ECO:0000256" key="1">
    <source>
        <dbReference type="ARBA" id="ARBA00004141"/>
    </source>
</evidence>
<evidence type="ECO:0000259" key="9">
    <source>
        <dbReference type="PROSITE" id="PS50111"/>
    </source>
</evidence>
<name>A0ABP7P4U8_9GAMM</name>
<evidence type="ECO:0000313" key="11">
    <source>
        <dbReference type="EMBL" id="GAA3959267.1"/>
    </source>
</evidence>
<sequence>MNQLKLVYKFSLISILFVIPIAILVYALVSQILADLDAVERELQGVDAVADARQMLRAALDFRDFQTSATLRSESDIAAPAKEKQRQLEAALEHLQQQSYAFDVEGVVAEGVDALEATWLGIKSENKGFTSIGQQSDYYEGIIRQSRHLLSLIKQASLISFDPATQIQILDGFAEKQLIPATMLVSKGRVVSYYALVEGTVGYDVSDFANSVIDQIFLSGRQFASEVESISLTAPLLKANYDGDFSEVQATLTSVAELIDSEIVTPMVLEGTWQDLDASLTPYLDRLFELDEALYETIEDILQVRLAESQTTLYTLFGVLLALLLVIVYLYMGFFVSVKTTVEHFGKAARRVAGGDLTVHLNSPNKDELGNLSVEFNNMTSRVHSLMTLLAQNTEEVGGQASRVNLLAVDSNTASKQQMEETQAISESMHQMVEAVSEVAVSSQSASDAAHQADNEAQQGKLVVDRTLITIRKLATEISDSVSIINRLEKDSQNISQVLVEIKAIAEQTNLLALNAAIEAARAGDQGRGFAVVADEVRTLSQRTQRSTEEIEAMIDQLQSGVKNAVKSMQGSHKVTDETVKQSELVSEALQKIVGSVATIVDMSQQIAQAAEEQSAVAKTIDGNINLISDLGTTSASNVNDTLASSEELTRLTESLKSHLATFKI</sequence>
<evidence type="ECO:0000256" key="5">
    <source>
        <dbReference type="ARBA" id="ARBA00023224"/>
    </source>
</evidence>
<evidence type="ECO:0000259" key="10">
    <source>
        <dbReference type="PROSITE" id="PS50885"/>
    </source>
</evidence>
<keyword evidence="12" id="KW-1185">Reference proteome</keyword>